<reference evidence="4" key="2">
    <citation type="submission" date="2015-11" db="EMBL/GenBank/DDBJ databases">
        <authorList>
            <person name="Zhang Y."/>
            <person name="Guo Z."/>
        </authorList>
    </citation>
    <scope>NUCLEOTIDE SEQUENCE</scope>
    <source>
        <strain evidence="4">1</strain>
    </source>
</reference>
<evidence type="ECO:0000313" key="5">
    <source>
        <dbReference type="Proteomes" id="UP000065734"/>
    </source>
</evidence>
<gene>
    <name evidence="3" type="ORF">BV133_3447</name>
    <name evidence="4" type="ORF">BVIRIDIS_07530</name>
</gene>
<organism evidence="4 5">
    <name type="scientific">Blastochloris viridis</name>
    <name type="common">Rhodopseudomonas viridis</name>
    <dbReference type="NCBI Taxonomy" id="1079"/>
    <lineage>
        <taxon>Bacteria</taxon>
        <taxon>Pseudomonadati</taxon>
        <taxon>Pseudomonadota</taxon>
        <taxon>Alphaproteobacteria</taxon>
        <taxon>Hyphomicrobiales</taxon>
        <taxon>Blastochloridaceae</taxon>
        <taxon>Blastochloris</taxon>
    </lineage>
</organism>
<dbReference type="RefSeq" id="WP_055036939.1">
    <property type="nucleotide sequence ID" value="NZ_AP014854.2"/>
</dbReference>
<evidence type="ECO:0000259" key="2">
    <source>
        <dbReference type="SMART" id="SM00460"/>
    </source>
</evidence>
<keyword evidence="5" id="KW-1185">Reference proteome</keyword>
<dbReference type="InterPro" id="IPR002931">
    <property type="entry name" value="Transglutaminase-like"/>
</dbReference>
<dbReference type="AlphaFoldDB" id="A0A0H5BFP8"/>
<sequence>MRLRITHETRYQYQQPINGLIQTLRLTPRNHDGQYVVGWRIDVSADCRLERHQDAFGNLTDTFSMNGHLDHLSVLVAGEVETEDSHGVVRGTVEPLPPSLFLRETDLTRADPAIEAFANDVAMSGPTDPLDRLHTLLLRLNTDIVYDSDPTHTATTAAEAFALKRGVCQDITHIFISAARRLGIPARYVGGYYYSGSDENQAGASHAWAEAFVPGLGWVGFDATNGICITDTHVRVAAGLDYLGAAPVRGSRRGGTGETMTVEVFVTRMGMFDQASSPSRAQEQAQSRTKGLPQSQIQSQN</sequence>
<dbReference type="Gene3D" id="3.10.620.30">
    <property type="match status" value="1"/>
</dbReference>
<name>A0A0H5BFP8_BLAVI</name>
<dbReference type="STRING" id="1079.BVIR_1308"/>
<dbReference type="PANTHER" id="PTHR33490">
    <property type="entry name" value="BLR5614 PROTEIN-RELATED"/>
    <property type="match status" value="1"/>
</dbReference>
<dbReference type="EMBL" id="LN907867">
    <property type="protein sequence ID" value="CUU41758.1"/>
    <property type="molecule type" value="Genomic_DNA"/>
</dbReference>
<reference evidence="5" key="3">
    <citation type="journal article" date="2016" name="Genome Announc.">
        <title>Revised genome sequence of the purple photosynthetic bacterium Blastochloris viridis.</title>
        <authorList>
            <person name="Liu L.N."/>
            <person name="Faulkner M."/>
            <person name="Liu X."/>
            <person name="Huang F."/>
            <person name="Darby A.C."/>
            <person name="Hall N."/>
        </authorList>
    </citation>
    <scope>NUCLEOTIDE SEQUENCE [LARGE SCALE GENOMIC DNA]</scope>
    <source>
        <strain evidence="5">ATCC 19567 / DSM 133 / F</strain>
    </source>
</reference>
<reference evidence="3" key="1">
    <citation type="journal article" date="2015" name="Genome Announc.">
        <title>Complete Genome Sequence of the Bacteriochlorophyll b-Producing Photosynthetic Bacterium Blastochloris viridis.</title>
        <authorList>
            <person name="Tsukatani Y."/>
            <person name="Hirose Y."/>
            <person name="Harada J."/>
            <person name="Misawa N."/>
            <person name="Mori K."/>
            <person name="Inoue K."/>
            <person name="Tamiaki H."/>
        </authorList>
    </citation>
    <scope>NUCLEOTIDE SEQUENCE [LARGE SCALE GENOMIC DNA]</scope>
    <source>
        <strain evidence="3">DSM 133</strain>
    </source>
</reference>
<dbReference type="EMBL" id="AP014854">
    <property type="protein sequence ID" value="BAS01041.1"/>
    <property type="molecule type" value="Genomic_DNA"/>
</dbReference>
<protein>
    <submittedName>
        <fullName evidence="3">Protein containing transglutaminase-like domain</fullName>
    </submittedName>
</protein>
<feature type="region of interest" description="Disordered" evidence="1">
    <location>
        <begin position="275"/>
        <end position="301"/>
    </location>
</feature>
<evidence type="ECO:0000256" key="1">
    <source>
        <dbReference type="SAM" id="MobiDB-lite"/>
    </source>
</evidence>
<dbReference type="PANTHER" id="PTHR33490:SF6">
    <property type="entry name" value="SLL1049 PROTEIN"/>
    <property type="match status" value="1"/>
</dbReference>
<dbReference type="SUPFAM" id="SSF54001">
    <property type="entry name" value="Cysteine proteinases"/>
    <property type="match status" value="1"/>
</dbReference>
<dbReference type="Pfam" id="PF01841">
    <property type="entry name" value="Transglut_core"/>
    <property type="match status" value="1"/>
</dbReference>
<dbReference type="PATRIC" id="fig|1079.6.peg.1360"/>
<dbReference type="Proteomes" id="UP000065734">
    <property type="component" value="Chromosome I"/>
</dbReference>
<dbReference type="KEGG" id="bvr:BVIR_1308"/>
<dbReference type="OrthoDB" id="9804023at2"/>
<dbReference type="InterPro" id="IPR013589">
    <property type="entry name" value="Bac_transglu_N"/>
</dbReference>
<proteinExistence type="predicted"/>
<dbReference type="Pfam" id="PF08379">
    <property type="entry name" value="Bact_transglu_N"/>
    <property type="match status" value="1"/>
</dbReference>
<feature type="domain" description="Transglutaminase-like" evidence="2">
    <location>
        <begin position="160"/>
        <end position="225"/>
    </location>
</feature>
<dbReference type="SMART" id="SM00460">
    <property type="entry name" value="TGc"/>
    <property type="match status" value="1"/>
</dbReference>
<dbReference type="InterPro" id="IPR038765">
    <property type="entry name" value="Papain-like_cys_pep_sf"/>
</dbReference>
<evidence type="ECO:0000313" key="3">
    <source>
        <dbReference type="EMBL" id="BAS01041.1"/>
    </source>
</evidence>
<accession>A0A0H5BFP8</accession>
<evidence type="ECO:0000313" key="4">
    <source>
        <dbReference type="EMBL" id="CUU41758.1"/>
    </source>
</evidence>